<dbReference type="Proteomes" id="UP000756860">
    <property type="component" value="Unassembled WGS sequence"/>
</dbReference>
<name>A0ABS5SCF6_9BACT</name>
<protein>
    <submittedName>
        <fullName evidence="2">Uncharacterized protein</fullName>
    </submittedName>
</protein>
<feature type="transmembrane region" description="Helical" evidence="1">
    <location>
        <begin position="58"/>
        <end position="81"/>
    </location>
</feature>
<evidence type="ECO:0000313" key="3">
    <source>
        <dbReference type="Proteomes" id="UP000756860"/>
    </source>
</evidence>
<keyword evidence="3" id="KW-1185">Reference proteome</keyword>
<dbReference type="RefSeq" id="WP_214175043.1">
    <property type="nucleotide sequence ID" value="NZ_JAHCVK010000002.1"/>
</dbReference>
<evidence type="ECO:0000256" key="1">
    <source>
        <dbReference type="SAM" id="Phobius"/>
    </source>
</evidence>
<feature type="transmembrane region" description="Helical" evidence="1">
    <location>
        <begin position="88"/>
        <end position="108"/>
    </location>
</feature>
<keyword evidence="1" id="KW-0812">Transmembrane</keyword>
<reference evidence="2 3" key="1">
    <citation type="submission" date="2021-05" db="EMBL/GenBank/DDBJ databases">
        <title>The draft genome of Geobacter luticola JCM 17780.</title>
        <authorList>
            <person name="Xu Z."/>
            <person name="Masuda Y."/>
            <person name="Itoh H."/>
            <person name="Senoo K."/>
        </authorList>
    </citation>
    <scope>NUCLEOTIDE SEQUENCE [LARGE SCALE GENOMIC DNA]</scope>
    <source>
        <strain evidence="2 3">JCM 17780</strain>
    </source>
</reference>
<feature type="transmembrane region" description="Helical" evidence="1">
    <location>
        <begin position="32"/>
        <end position="52"/>
    </location>
</feature>
<feature type="transmembrane region" description="Helical" evidence="1">
    <location>
        <begin position="128"/>
        <end position="144"/>
    </location>
</feature>
<proteinExistence type="predicted"/>
<evidence type="ECO:0000313" key="2">
    <source>
        <dbReference type="EMBL" id="MBT0653061.1"/>
    </source>
</evidence>
<keyword evidence="1" id="KW-1133">Transmembrane helix</keyword>
<dbReference type="EMBL" id="JAHCVK010000002">
    <property type="protein sequence ID" value="MBT0653061.1"/>
    <property type="molecule type" value="Genomic_DNA"/>
</dbReference>
<keyword evidence="1" id="KW-0472">Membrane</keyword>
<sequence>MSTTDAMTPEMTTPSILPDRHCLRELLRPWKLATFGVGMSWLLYGAVCYGICDWDVGVSLIMGGVTYVFAPWSVTTIYTAIRLRPRGWPLYLVVAFVPALFAVDWAYWLYHSVMGNRMLRWENFKTSMAFYFLCGILWCFPGSLKELVCEFKKFQSDHKAGQNRNAEL</sequence>
<comment type="caution">
    <text evidence="2">The sequence shown here is derived from an EMBL/GenBank/DDBJ whole genome shotgun (WGS) entry which is preliminary data.</text>
</comment>
<accession>A0ABS5SCF6</accession>
<organism evidence="2 3">
    <name type="scientific">Geomobilimonas luticola</name>
    <dbReference type="NCBI Taxonomy" id="1114878"/>
    <lineage>
        <taxon>Bacteria</taxon>
        <taxon>Pseudomonadati</taxon>
        <taxon>Thermodesulfobacteriota</taxon>
        <taxon>Desulfuromonadia</taxon>
        <taxon>Geobacterales</taxon>
        <taxon>Geobacteraceae</taxon>
        <taxon>Geomobilimonas</taxon>
    </lineage>
</organism>
<gene>
    <name evidence="2" type="ORF">KI810_08345</name>
</gene>